<evidence type="ECO:0000313" key="2">
    <source>
        <dbReference type="EMBL" id="CAH2300619.1"/>
    </source>
</evidence>
<dbReference type="EMBL" id="OW240917">
    <property type="protein sequence ID" value="CAH2300619.1"/>
    <property type="molecule type" value="Genomic_DNA"/>
</dbReference>
<gene>
    <name evidence="2" type="ORF">PECUL_23A052848</name>
</gene>
<name>A0AAD1SFQ0_PELCU</name>
<proteinExistence type="predicted"/>
<evidence type="ECO:0000256" key="1">
    <source>
        <dbReference type="SAM" id="MobiDB-lite"/>
    </source>
</evidence>
<feature type="compositionally biased region" description="Polar residues" evidence="1">
    <location>
        <begin position="42"/>
        <end position="59"/>
    </location>
</feature>
<keyword evidence="3" id="KW-1185">Reference proteome</keyword>
<reference evidence="2" key="1">
    <citation type="submission" date="2022-03" db="EMBL/GenBank/DDBJ databases">
        <authorList>
            <person name="Alioto T."/>
            <person name="Alioto T."/>
            <person name="Gomez Garrido J."/>
        </authorList>
    </citation>
    <scope>NUCLEOTIDE SEQUENCE</scope>
</reference>
<dbReference type="Proteomes" id="UP001295444">
    <property type="component" value="Chromosome 06"/>
</dbReference>
<feature type="compositionally biased region" description="Basic and acidic residues" evidence="1">
    <location>
        <begin position="1"/>
        <end position="24"/>
    </location>
</feature>
<evidence type="ECO:0000313" key="3">
    <source>
        <dbReference type="Proteomes" id="UP001295444"/>
    </source>
</evidence>
<protein>
    <submittedName>
        <fullName evidence="2">Uncharacterized protein</fullName>
    </submittedName>
</protein>
<accession>A0AAD1SFQ0</accession>
<feature type="region of interest" description="Disordered" evidence="1">
    <location>
        <begin position="1"/>
        <end position="75"/>
    </location>
</feature>
<sequence>MKVDGKTRKKALREANQRRRDAADRTGTGGGLPQPSHPNPHPDSTTLSHRLTLPETNTLRTDRITTMIHTHEHPQ</sequence>
<organism evidence="2 3">
    <name type="scientific">Pelobates cultripes</name>
    <name type="common">Western spadefoot toad</name>
    <dbReference type="NCBI Taxonomy" id="61616"/>
    <lineage>
        <taxon>Eukaryota</taxon>
        <taxon>Metazoa</taxon>
        <taxon>Chordata</taxon>
        <taxon>Craniata</taxon>
        <taxon>Vertebrata</taxon>
        <taxon>Euteleostomi</taxon>
        <taxon>Amphibia</taxon>
        <taxon>Batrachia</taxon>
        <taxon>Anura</taxon>
        <taxon>Pelobatoidea</taxon>
        <taxon>Pelobatidae</taxon>
        <taxon>Pelobates</taxon>
    </lineage>
</organism>
<dbReference type="AlphaFoldDB" id="A0AAD1SFQ0"/>